<dbReference type="SMART" id="SM00228">
    <property type="entry name" value="PDZ"/>
    <property type="match status" value="1"/>
</dbReference>
<sequence>MKINHSRYAKSLYTPLLTIALLTATVTAGHAAELQHKTQQQVLQHLDQQQSELKVVSPEQKLSFAELMEQLKDKRVVFVGEKHDRYDHHLNQLAILRAMHQQNPNIAVGVEWFQQSFQSVVDQYLAGKISETELLLQTEYYQRWRYDYRMLRPIMEFAKEHQLSVIALNAQAEIASAVSQEGLTGLSEKQRKQIPDTIHPPPEKYKTYLDEVFKEHMGGHGDAEHFIQVQRIWDETMAMNTVKYLTAHPEHHMVVFAGSGHLGRGAIPNDVARTIPADQLSTVHSVKAEAIEPDSFDYFILSNEQTLSPTGKLGAWLDDKTGKVSILKLAEDGAAGEAGLKKGDLLLEMNGQPIDSIADLLIMLTKHQPGDEVELLTERDGKPLKHVFPLK</sequence>
<feature type="domain" description="PDZ" evidence="2">
    <location>
        <begin position="311"/>
        <end position="381"/>
    </location>
</feature>
<dbReference type="CDD" id="cd14727">
    <property type="entry name" value="ChanN-like"/>
    <property type="match status" value="1"/>
</dbReference>
<dbReference type="Pfam" id="PF04187">
    <property type="entry name" value="Cofac_haem_bdg"/>
    <property type="match status" value="1"/>
</dbReference>
<gene>
    <name evidence="3" type="ORF">HELGO_WM53747</name>
</gene>
<dbReference type="InterPro" id="IPR001478">
    <property type="entry name" value="PDZ"/>
</dbReference>
<proteinExistence type="predicted"/>
<dbReference type="Pfam" id="PF13180">
    <property type="entry name" value="PDZ_2"/>
    <property type="match status" value="1"/>
</dbReference>
<evidence type="ECO:0000259" key="2">
    <source>
        <dbReference type="PROSITE" id="PS50106"/>
    </source>
</evidence>
<dbReference type="Gene3D" id="3.40.50.11550">
    <property type="match status" value="1"/>
</dbReference>
<dbReference type="InterPro" id="IPR036034">
    <property type="entry name" value="PDZ_sf"/>
</dbReference>
<dbReference type="Gene3D" id="2.30.42.10">
    <property type="match status" value="1"/>
</dbReference>
<organism evidence="3">
    <name type="scientific">uncultured Thiotrichaceae bacterium</name>
    <dbReference type="NCBI Taxonomy" id="298394"/>
    <lineage>
        <taxon>Bacteria</taxon>
        <taxon>Pseudomonadati</taxon>
        <taxon>Pseudomonadota</taxon>
        <taxon>Gammaproteobacteria</taxon>
        <taxon>Thiotrichales</taxon>
        <taxon>Thiotrichaceae</taxon>
        <taxon>environmental samples</taxon>
    </lineage>
</organism>
<protein>
    <recommendedName>
        <fullName evidence="2">PDZ domain-containing protein</fullName>
    </recommendedName>
</protein>
<name>A0A6S6UJV6_9GAMM</name>
<accession>A0A6S6UJV6</accession>
<keyword evidence="1" id="KW-0732">Signal</keyword>
<feature type="signal peptide" evidence="1">
    <location>
        <begin position="1"/>
        <end position="31"/>
    </location>
</feature>
<dbReference type="PROSITE" id="PS50106">
    <property type="entry name" value="PDZ"/>
    <property type="match status" value="1"/>
</dbReference>
<dbReference type="InterPro" id="IPR007314">
    <property type="entry name" value="Cofac_haem-bd_dom"/>
</dbReference>
<evidence type="ECO:0000313" key="3">
    <source>
        <dbReference type="EMBL" id="CAA6829242.1"/>
    </source>
</evidence>
<evidence type="ECO:0000256" key="1">
    <source>
        <dbReference type="SAM" id="SignalP"/>
    </source>
</evidence>
<feature type="chain" id="PRO_5027937561" description="PDZ domain-containing protein" evidence="1">
    <location>
        <begin position="32"/>
        <end position="391"/>
    </location>
</feature>
<dbReference type="EMBL" id="CACVAT010000508">
    <property type="protein sequence ID" value="CAA6829242.1"/>
    <property type="molecule type" value="Genomic_DNA"/>
</dbReference>
<dbReference type="SUPFAM" id="SSF159501">
    <property type="entry name" value="EreA/ChaN-like"/>
    <property type="match status" value="1"/>
</dbReference>
<reference evidence="3" key="1">
    <citation type="submission" date="2020-01" db="EMBL/GenBank/DDBJ databases">
        <authorList>
            <person name="Meier V. D."/>
            <person name="Meier V D."/>
        </authorList>
    </citation>
    <scope>NUCLEOTIDE SEQUENCE</scope>
    <source>
        <strain evidence="3">HLG_WM_MAG_09</strain>
    </source>
</reference>
<dbReference type="AlphaFoldDB" id="A0A6S6UJV6"/>
<dbReference type="SUPFAM" id="SSF50156">
    <property type="entry name" value="PDZ domain-like"/>
    <property type="match status" value="1"/>
</dbReference>